<dbReference type="Pfam" id="PF11736">
    <property type="entry name" value="DUF3299"/>
    <property type="match status" value="1"/>
</dbReference>
<reference evidence="3" key="1">
    <citation type="submission" date="2016-10" db="EMBL/GenBank/DDBJ databases">
        <authorList>
            <person name="Varghese N."/>
            <person name="Submissions S."/>
        </authorList>
    </citation>
    <scope>NUCLEOTIDE SEQUENCE [LARGE SCALE GENOMIC DNA]</scope>
    <source>
        <strain evidence="3">DSM 17101</strain>
    </source>
</reference>
<evidence type="ECO:0000313" key="2">
    <source>
        <dbReference type="EMBL" id="SDP07085.1"/>
    </source>
</evidence>
<organism evidence="2 3">
    <name type="scientific">Paracidovorax cattleyae</name>
    <dbReference type="NCBI Taxonomy" id="80868"/>
    <lineage>
        <taxon>Bacteria</taxon>
        <taxon>Pseudomonadati</taxon>
        <taxon>Pseudomonadota</taxon>
        <taxon>Betaproteobacteria</taxon>
        <taxon>Burkholderiales</taxon>
        <taxon>Comamonadaceae</taxon>
        <taxon>Paracidovorax</taxon>
    </lineage>
</organism>
<feature type="compositionally biased region" description="Low complexity" evidence="1">
    <location>
        <begin position="44"/>
        <end position="61"/>
    </location>
</feature>
<protein>
    <recommendedName>
        <fullName evidence="4">DUF3299 domain-containing protein</fullName>
    </recommendedName>
</protein>
<gene>
    <name evidence="2" type="ORF">SAMN04489708_1077</name>
</gene>
<dbReference type="AlphaFoldDB" id="A0A1H0PR11"/>
<evidence type="ECO:0000256" key="1">
    <source>
        <dbReference type="SAM" id="MobiDB-lite"/>
    </source>
</evidence>
<proteinExistence type="predicted"/>
<dbReference type="EMBL" id="FNJL01000007">
    <property type="protein sequence ID" value="SDP07085.1"/>
    <property type="molecule type" value="Genomic_DNA"/>
</dbReference>
<evidence type="ECO:0008006" key="4">
    <source>
        <dbReference type="Google" id="ProtNLM"/>
    </source>
</evidence>
<keyword evidence="3" id="KW-1185">Reference proteome</keyword>
<evidence type="ECO:0000313" key="3">
    <source>
        <dbReference type="Proteomes" id="UP000199317"/>
    </source>
</evidence>
<dbReference type="Gene3D" id="2.40.50.870">
    <property type="entry name" value="Protein of unknown function (DUF3299)"/>
    <property type="match status" value="1"/>
</dbReference>
<sequence>MPAPWSGAACDDLPANTVYPMKFPLPLLACALACTGTLAAQGASPAPGGAGAVAPALSSPLGGPPGPGGLPAGSGPGYHSPQSPIKPLPRREDVVPWSTLTNLTKKTLKTRIAPVFNAEQKALDGKVQRLQGFMVPMDTRPLQRHFLLTSVPLTCAFCIPGGPESMVEVKASVGVPYSLEPIVVQGEFKTLGNDEYGLFYRMVNAEPVK</sequence>
<name>A0A1H0PR11_9BURK</name>
<accession>A0A1H0PR11</accession>
<dbReference type="Proteomes" id="UP000199317">
    <property type="component" value="Unassembled WGS sequence"/>
</dbReference>
<dbReference type="InterPro" id="IPR021727">
    <property type="entry name" value="DUF3299"/>
</dbReference>
<feature type="region of interest" description="Disordered" evidence="1">
    <location>
        <begin position="44"/>
        <end position="91"/>
    </location>
</feature>